<dbReference type="InterPro" id="IPR006094">
    <property type="entry name" value="Oxid_FAD_bind_N"/>
</dbReference>
<proteinExistence type="inferred from homology"/>
<dbReference type="PROSITE" id="PS51387">
    <property type="entry name" value="FAD_PCMH"/>
    <property type="match status" value="1"/>
</dbReference>
<comment type="cofactor">
    <cofactor evidence="1">
        <name>FAD</name>
        <dbReference type="ChEBI" id="CHEBI:57692"/>
    </cofactor>
</comment>
<dbReference type="PANTHER" id="PTHR42973">
    <property type="entry name" value="BINDING OXIDOREDUCTASE, PUTATIVE (AFU_ORTHOLOGUE AFUA_1G17690)-RELATED"/>
    <property type="match status" value="1"/>
</dbReference>
<evidence type="ECO:0000313" key="8">
    <source>
        <dbReference type="Proteomes" id="UP001597351"/>
    </source>
</evidence>
<name>A0ABW4TNP3_9ACTN</name>
<evidence type="ECO:0000256" key="2">
    <source>
        <dbReference type="ARBA" id="ARBA00005466"/>
    </source>
</evidence>
<reference evidence="8" key="1">
    <citation type="journal article" date="2019" name="Int. J. Syst. Evol. Microbiol.">
        <title>The Global Catalogue of Microorganisms (GCM) 10K type strain sequencing project: providing services to taxonomists for standard genome sequencing and annotation.</title>
        <authorList>
            <consortium name="The Broad Institute Genomics Platform"/>
            <consortium name="The Broad Institute Genome Sequencing Center for Infectious Disease"/>
            <person name="Wu L."/>
            <person name="Ma J."/>
        </authorList>
    </citation>
    <scope>NUCLEOTIDE SEQUENCE [LARGE SCALE GENOMIC DNA]</scope>
    <source>
        <strain evidence="8">CGMCC 1.12477</strain>
    </source>
</reference>
<dbReference type="PANTHER" id="PTHR42973:SF39">
    <property type="entry name" value="FAD-BINDING PCMH-TYPE DOMAIN-CONTAINING PROTEIN"/>
    <property type="match status" value="1"/>
</dbReference>
<evidence type="ECO:0000313" key="7">
    <source>
        <dbReference type="EMBL" id="MFD1947352.1"/>
    </source>
</evidence>
<organism evidence="7 8">
    <name type="scientific">Nocardioides aestuarii</name>
    <dbReference type="NCBI Taxonomy" id="252231"/>
    <lineage>
        <taxon>Bacteria</taxon>
        <taxon>Bacillati</taxon>
        <taxon>Actinomycetota</taxon>
        <taxon>Actinomycetes</taxon>
        <taxon>Propionibacteriales</taxon>
        <taxon>Nocardioidaceae</taxon>
        <taxon>Nocardioides</taxon>
    </lineage>
</organism>
<evidence type="ECO:0000259" key="6">
    <source>
        <dbReference type="PROSITE" id="PS51387"/>
    </source>
</evidence>
<keyword evidence="4" id="KW-0274">FAD</keyword>
<sequence>MSGTPALTTLDAVRGDVITSQSPAYDGARSVYNAMIDRRPLAIVRATDVADVRIAVNAAREGGLPLAIRDGAHSVPGFGTVDDGIVLDLSGMKGIRIDPVNRIARVQGGCDWGDFDHAAHGFGLATTGGIISTTGVAGLTLGGGIGYLARAHGLSIDNLRSADVVLADGSFVTTNATEHPDLFWALRGGGGNFGVVTELEFDLHPVDTIYGGPMFFELDAAEELFRTFGEWIAAAPRAMGAFPAFQIAPPLPFIPEDRVGDPLVLLVSCFNGSDEDAESMLKDLRTVATPVAEHVGRMPYPALNSAFDGLLPKGLQHYWKAAFLPELTAGVIAAHVEHGPRVPAMQSTMHLYPIDGAVHDVAADATAFAYRDANFAPVIAGMWPDPADNEANIRWVRDYHAALEPHTSEGGYINFMAGDDQGRIRANYGSNYDRLASVKKTYDPGNLFRINQNIVPAQ</sequence>
<dbReference type="InterPro" id="IPR036318">
    <property type="entry name" value="FAD-bd_PCMH-like_sf"/>
</dbReference>
<comment type="caution">
    <text evidence="7">The sequence shown here is derived from an EMBL/GenBank/DDBJ whole genome shotgun (WGS) entry which is preliminary data.</text>
</comment>
<dbReference type="EMBL" id="JBHUGD010000003">
    <property type="protein sequence ID" value="MFD1947352.1"/>
    <property type="molecule type" value="Genomic_DNA"/>
</dbReference>
<keyword evidence="3" id="KW-0285">Flavoprotein</keyword>
<evidence type="ECO:0000256" key="5">
    <source>
        <dbReference type="ARBA" id="ARBA00023002"/>
    </source>
</evidence>
<dbReference type="Pfam" id="PF01565">
    <property type="entry name" value="FAD_binding_4"/>
    <property type="match status" value="1"/>
</dbReference>
<dbReference type="InterPro" id="IPR016164">
    <property type="entry name" value="FAD-linked_Oxase-like_C"/>
</dbReference>
<dbReference type="Proteomes" id="UP001597351">
    <property type="component" value="Unassembled WGS sequence"/>
</dbReference>
<keyword evidence="8" id="KW-1185">Reference proteome</keyword>
<dbReference type="InterPro" id="IPR012951">
    <property type="entry name" value="BBE"/>
</dbReference>
<dbReference type="SUPFAM" id="SSF56176">
    <property type="entry name" value="FAD-binding/transporter-associated domain-like"/>
    <property type="match status" value="1"/>
</dbReference>
<dbReference type="InterPro" id="IPR016169">
    <property type="entry name" value="FAD-bd_PCMH_sub2"/>
</dbReference>
<dbReference type="RefSeq" id="WP_343918367.1">
    <property type="nucleotide sequence ID" value="NZ_BAAAJT010000002.1"/>
</dbReference>
<feature type="domain" description="FAD-binding PCMH-type" evidence="6">
    <location>
        <begin position="36"/>
        <end position="206"/>
    </location>
</feature>
<dbReference type="InterPro" id="IPR050416">
    <property type="entry name" value="FAD-linked_Oxidoreductase"/>
</dbReference>
<evidence type="ECO:0000256" key="4">
    <source>
        <dbReference type="ARBA" id="ARBA00022827"/>
    </source>
</evidence>
<gene>
    <name evidence="7" type="ORF">ACFSDE_11175</name>
</gene>
<dbReference type="InterPro" id="IPR016166">
    <property type="entry name" value="FAD-bd_PCMH"/>
</dbReference>
<dbReference type="Gene3D" id="3.30.43.10">
    <property type="entry name" value="Uridine Diphospho-n-acetylenolpyruvylglucosamine Reductase, domain 2"/>
    <property type="match status" value="1"/>
</dbReference>
<keyword evidence="5" id="KW-0560">Oxidoreductase</keyword>
<evidence type="ECO:0000256" key="1">
    <source>
        <dbReference type="ARBA" id="ARBA00001974"/>
    </source>
</evidence>
<comment type="similarity">
    <text evidence="2">Belongs to the oxygen-dependent FAD-linked oxidoreductase family.</text>
</comment>
<accession>A0ABW4TNP3</accession>
<dbReference type="Gene3D" id="3.40.462.20">
    <property type="match status" value="1"/>
</dbReference>
<dbReference type="SUPFAM" id="SSF55103">
    <property type="entry name" value="FAD-linked oxidases, C-terminal domain"/>
    <property type="match status" value="1"/>
</dbReference>
<dbReference type="Gene3D" id="3.30.465.10">
    <property type="match status" value="1"/>
</dbReference>
<evidence type="ECO:0000256" key="3">
    <source>
        <dbReference type="ARBA" id="ARBA00022630"/>
    </source>
</evidence>
<dbReference type="InterPro" id="IPR016167">
    <property type="entry name" value="FAD-bd_PCMH_sub1"/>
</dbReference>
<protein>
    <submittedName>
        <fullName evidence="7">FAD-binding oxidoreductase</fullName>
    </submittedName>
</protein>
<dbReference type="Pfam" id="PF08031">
    <property type="entry name" value="BBE"/>
    <property type="match status" value="1"/>
</dbReference>